<name>A0ABU0F832_9HYPH</name>
<dbReference type="EMBL" id="JAUSVK010000001">
    <property type="protein sequence ID" value="MDQ0390773.1"/>
    <property type="molecule type" value="Genomic_DNA"/>
</dbReference>
<proteinExistence type="predicted"/>
<dbReference type="Pfam" id="PF08808">
    <property type="entry name" value="RES"/>
    <property type="match status" value="1"/>
</dbReference>
<evidence type="ECO:0000313" key="3">
    <source>
        <dbReference type="Proteomes" id="UP001237448"/>
    </source>
</evidence>
<comment type="caution">
    <text evidence="2">The sequence shown here is derived from an EMBL/GenBank/DDBJ whole genome shotgun (WGS) entry which is preliminary data.</text>
</comment>
<dbReference type="Proteomes" id="UP001237448">
    <property type="component" value="Unassembled WGS sequence"/>
</dbReference>
<dbReference type="InterPro" id="IPR014914">
    <property type="entry name" value="RES_dom"/>
</dbReference>
<organism evidence="2 3">
    <name type="scientific">Labrys monachus</name>
    <dbReference type="NCBI Taxonomy" id="217067"/>
    <lineage>
        <taxon>Bacteria</taxon>
        <taxon>Pseudomonadati</taxon>
        <taxon>Pseudomonadota</taxon>
        <taxon>Alphaproteobacteria</taxon>
        <taxon>Hyphomicrobiales</taxon>
        <taxon>Xanthobacteraceae</taxon>
        <taxon>Labrys</taxon>
    </lineage>
</organism>
<protein>
    <submittedName>
        <fullName evidence="2">RES domain-containing protein</fullName>
    </submittedName>
</protein>
<dbReference type="RefSeq" id="WP_307422174.1">
    <property type="nucleotide sequence ID" value="NZ_JAUSVK010000001.1"/>
</dbReference>
<sequence length="164" mass="18163">MTAQILDRSLTCFRIGDPAGRFAIFDATGSTIAPGRWNTAGSAVIYASAHYATALLEKLVHGSGRLPPNQHFITIAVPPGLGYEVFSPPTLPEWDSMPATVSRTFGERWCLEKRSLILIVPSVVARPERNVLINPAHPEFPHIEKTLHEPVFWDRRLFGPPPRS</sequence>
<keyword evidence="3" id="KW-1185">Reference proteome</keyword>
<accession>A0ABU0F832</accession>
<evidence type="ECO:0000313" key="2">
    <source>
        <dbReference type="EMBL" id="MDQ0390773.1"/>
    </source>
</evidence>
<gene>
    <name evidence="2" type="ORF">J3R73_000565</name>
</gene>
<evidence type="ECO:0000259" key="1">
    <source>
        <dbReference type="SMART" id="SM00953"/>
    </source>
</evidence>
<feature type="domain" description="RES" evidence="1">
    <location>
        <begin position="24"/>
        <end position="147"/>
    </location>
</feature>
<dbReference type="SMART" id="SM00953">
    <property type="entry name" value="RES"/>
    <property type="match status" value="1"/>
</dbReference>
<reference evidence="2 3" key="1">
    <citation type="submission" date="2023-07" db="EMBL/GenBank/DDBJ databases">
        <title>Genomic Encyclopedia of Type Strains, Phase IV (KMG-IV): sequencing the most valuable type-strain genomes for metagenomic binning, comparative biology and taxonomic classification.</title>
        <authorList>
            <person name="Goeker M."/>
        </authorList>
    </citation>
    <scope>NUCLEOTIDE SEQUENCE [LARGE SCALE GENOMIC DNA]</scope>
    <source>
        <strain evidence="2 3">DSM 5896</strain>
    </source>
</reference>